<proteinExistence type="predicted"/>
<accession>A0ACB9LCR0</accession>
<keyword evidence="2" id="KW-1185">Reference proteome</keyword>
<reference evidence="1 2" key="1">
    <citation type="journal article" date="2022" name="DNA Res.">
        <title>Chromosomal-level genome assembly of the orchid tree Bauhinia variegata (Leguminosae; Cercidoideae) supports the allotetraploid origin hypothesis of Bauhinia.</title>
        <authorList>
            <person name="Zhong Y."/>
            <person name="Chen Y."/>
            <person name="Zheng D."/>
            <person name="Pang J."/>
            <person name="Liu Y."/>
            <person name="Luo S."/>
            <person name="Meng S."/>
            <person name="Qian L."/>
            <person name="Wei D."/>
            <person name="Dai S."/>
            <person name="Zhou R."/>
        </authorList>
    </citation>
    <scope>NUCLEOTIDE SEQUENCE [LARGE SCALE GENOMIC DNA]</scope>
    <source>
        <strain evidence="1">BV-YZ2020</strain>
    </source>
</reference>
<comment type="caution">
    <text evidence="1">The sequence shown here is derived from an EMBL/GenBank/DDBJ whole genome shotgun (WGS) entry which is preliminary data.</text>
</comment>
<name>A0ACB9LCR0_BAUVA</name>
<dbReference type="EMBL" id="CM039437">
    <property type="protein sequence ID" value="KAI4306899.1"/>
    <property type="molecule type" value="Genomic_DNA"/>
</dbReference>
<protein>
    <submittedName>
        <fullName evidence="1">Uncharacterized protein</fullName>
    </submittedName>
</protein>
<evidence type="ECO:0000313" key="2">
    <source>
        <dbReference type="Proteomes" id="UP000828941"/>
    </source>
</evidence>
<dbReference type="Proteomes" id="UP000828941">
    <property type="component" value="Chromosome 12"/>
</dbReference>
<sequence>MVSTVEVFDPRVGCWMAGESMNDSRGYSAAVVIGNSIFVIGGLNEDGKVLDTVECYKEGIGWQSTTSRAVGKRCFFSAILL</sequence>
<organism evidence="1 2">
    <name type="scientific">Bauhinia variegata</name>
    <name type="common">Purple orchid tree</name>
    <name type="synonym">Phanera variegata</name>
    <dbReference type="NCBI Taxonomy" id="167791"/>
    <lineage>
        <taxon>Eukaryota</taxon>
        <taxon>Viridiplantae</taxon>
        <taxon>Streptophyta</taxon>
        <taxon>Embryophyta</taxon>
        <taxon>Tracheophyta</taxon>
        <taxon>Spermatophyta</taxon>
        <taxon>Magnoliopsida</taxon>
        <taxon>eudicotyledons</taxon>
        <taxon>Gunneridae</taxon>
        <taxon>Pentapetalae</taxon>
        <taxon>rosids</taxon>
        <taxon>fabids</taxon>
        <taxon>Fabales</taxon>
        <taxon>Fabaceae</taxon>
        <taxon>Cercidoideae</taxon>
        <taxon>Cercideae</taxon>
        <taxon>Bauhiniinae</taxon>
        <taxon>Bauhinia</taxon>
    </lineage>
</organism>
<gene>
    <name evidence="1" type="ORF">L6164_030139</name>
</gene>
<evidence type="ECO:0000313" key="1">
    <source>
        <dbReference type="EMBL" id="KAI4306899.1"/>
    </source>
</evidence>